<dbReference type="InterPro" id="IPR032466">
    <property type="entry name" value="Metal_Hydrolase"/>
</dbReference>
<keyword evidence="2" id="KW-0210">Decarboxylase</keyword>
<protein>
    <recommendedName>
        <fullName evidence="3">Amidohydrolase-related domain-containing protein</fullName>
    </recommendedName>
</protein>
<evidence type="ECO:0000256" key="2">
    <source>
        <dbReference type="RuleBase" id="RU366045"/>
    </source>
</evidence>
<evidence type="ECO:0000313" key="5">
    <source>
        <dbReference type="Proteomes" id="UP000664859"/>
    </source>
</evidence>
<keyword evidence="1 2" id="KW-0456">Lyase</keyword>
<evidence type="ECO:0000313" key="4">
    <source>
        <dbReference type="EMBL" id="KAG5181590.1"/>
    </source>
</evidence>
<sequence>MDAAGVSGALIVQPINHLYDHSYVQHCLQQWPQRFKGMGLLQPESVTVQQACTQLQTLQRQGFCSVRFNPYLWPEGQGMSNDFGRQVYKKAGELKMPVGFMCFKGLRRHYSDITALLQCAPQTQAIIDHFGFFRQEGVTEDESWQQLLALAQYPQVYVKTSAFFRVSSEAYPYNDMTPKVLELLDKFGADRLMWGSDYPFVKDSISYNSARFTLQGKGISEADLKMIMGGTAQRLFGHWN</sequence>
<organism evidence="4 5">
    <name type="scientific">Tribonema minus</name>
    <dbReference type="NCBI Taxonomy" id="303371"/>
    <lineage>
        <taxon>Eukaryota</taxon>
        <taxon>Sar</taxon>
        <taxon>Stramenopiles</taxon>
        <taxon>Ochrophyta</taxon>
        <taxon>PX clade</taxon>
        <taxon>Xanthophyceae</taxon>
        <taxon>Tribonematales</taxon>
        <taxon>Tribonemataceae</taxon>
        <taxon>Tribonema</taxon>
    </lineage>
</organism>
<dbReference type="Proteomes" id="UP000664859">
    <property type="component" value="Unassembled WGS sequence"/>
</dbReference>
<name>A0A835YUE6_9STRA</name>
<feature type="domain" description="Amidohydrolase-related" evidence="3">
    <location>
        <begin position="2"/>
        <end position="237"/>
    </location>
</feature>
<dbReference type="AlphaFoldDB" id="A0A835YUE6"/>
<evidence type="ECO:0000259" key="3">
    <source>
        <dbReference type="Pfam" id="PF04909"/>
    </source>
</evidence>
<dbReference type="Gene3D" id="3.20.20.140">
    <property type="entry name" value="Metal-dependent hydrolases"/>
    <property type="match status" value="1"/>
</dbReference>
<comment type="similarity">
    <text evidence="2">Belongs to the metallo-dependent hydrolases superfamily.</text>
</comment>
<dbReference type="PANTHER" id="PTHR21240:SF19">
    <property type="entry name" value="CATALYTIC_ HYDROLASE"/>
    <property type="match status" value="1"/>
</dbReference>
<dbReference type="GO" id="GO:0016831">
    <property type="term" value="F:carboxy-lyase activity"/>
    <property type="evidence" value="ECO:0007669"/>
    <property type="project" value="UniProtKB-KW"/>
</dbReference>
<proteinExistence type="inferred from homology"/>
<keyword evidence="5" id="KW-1185">Reference proteome</keyword>
<evidence type="ECO:0000256" key="1">
    <source>
        <dbReference type="ARBA" id="ARBA00023239"/>
    </source>
</evidence>
<dbReference type="OrthoDB" id="2135488at2759"/>
<accession>A0A835YUE6</accession>
<dbReference type="InterPro" id="IPR006680">
    <property type="entry name" value="Amidohydro-rel"/>
</dbReference>
<dbReference type="PANTHER" id="PTHR21240">
    <property type="entry name" value="2-AMINO-3-CARBOXYLMUCONATE-6-SEMIALDEHYDE DECARBOXYLASE"/>
    <property type="match status" value="1"/>
</dbReference>
<dbReference type="GO" id="GO:0016787">
    <property type="term" value="F:hydrolase activity"/>
    <property type="evidence" value="ECO:0007669"/>
    <property type="project" value="InterPro"/>
</dbReference>
<reference evidence="4" key="1">
    <citation type="submission" date="2021-02" db="EMBL/GenBank/DDBJ databases">
        <title>First Annotated Genome of the Yellow-green Alga Tribonema minus.</title>
        <authorList>
            <person name="Mahan K.M."/>
        </authorList>
    </citation>
    <scope>NUCLEOTIDE SEQUENCE</scope>
    <source>
        <strain evidence="4">UTEX B ZZ1240</strain>
    </source>
</reference>
<dbReference type="EMBL" id="JAFCMP010000312">
    <property type="protein sequence ID" value="KAG5181590.1"/>
    <property type="molecule type" value="Genomic_DNA"/>
</dbReference>
<comment type="caution">
    <text evidence="4">The sequence shown here is derived from an EMBL/GenBank/DDBJ whole genome shotgun (WGS) entry which is preliminary data.</text>
</comment>
<dbReference type="InterPro" id="IPR032465">
    <property type="entry name" value="ACMSD"/>
</dbReference>
<gene>
    <name evidence="4" type="ORF">JKP88DRAFT_186750</name>
</gene>
<dbReference type="Pfam" id="PF04909">
    <property type="entry name" value="Amidohydro_2"/>
    <property type="match status" value="1"/>
</dbReference>
<dbReference type="SUPFAM" id="SSF51556">
    <property type="entry name" value="Metallo-dependent hydrolases"/>
    <property type="match status" value="1"/>
</dbReference>